<evidence type="ECO:0000313" key="9">
    <source>
        <dbReference type="Proteomes" id="UP001500957"/>
    </source>
</evidence>
<keyword evidence="2 5" id="KW-0808">Transferase</keyword>
<evidence type="ECO:0000256" key="5">
    <source>
        <dbReference type="HAMAP-Rule" id="MF_00211"/>
    </source>
</evidence>
<feature type="binding site" evidence="5">
    <location>
        <position position="167"/>
    </location>
    <ligand>
        <name>anthranilate</name>
        <dbReference type="ChEBI" id="CHEBI:16567"/>
        <label>2</label>
    </ligand>
</feature>
<dbReference type="EMBL" id="BAAAHE010000037">
    <property type="protein sequence ID" value="GAA0630184.1"/>
    <property type="molecule type" value="Genomic_DNA"/>
</dbReference>
<dbReference type="NCBIfam" id="TIGR01245">
    <property type="entry name" value="trpD"/>
    <property type="match status" value="1"/>
</dbReference>
<feature type="binding site" evidence="5">
    <location>
        <begin position="109"/>
        <end position="117"/>
    </location>
    <ligand>
        <name>5-phospho-alpha-D-ribose 1-diphosphate</name>
        <dbReference type="ChEBI" id="CHEBI:58017"/>
    </ligand>
</feature>
<dbReference type="PANTHER" id="PTHR43285:SF2">
    <property type="entry name" value="ANTHRANILATE PHOSPHORIBOSYLTRANSFERASE"/>
    <property type="match status" value="1"/>
</dbReference>
<dbReference type="InterPro" id="IPR017459">
    <property type="entry name" value="Glycosyl_Trfase_fam3_N_dom"/>
</dbReference>
<comment type="catalytic activity">
    <reaction evidence="5">
        <text>N-(5-phospho-beta-D-ribosyl)anthranilate + diphosphate = 5-phospho-alpha-D-ribose 1-diphosphate + anthranilate</text>
        <dbReference type="Rhea" id="RHEA:11768"/>
        <dbReference type="ChEBI" id="CHEBI:16567"/>
        <dbReference type="ChEBI" id="CHEBI:18277"/>
        <dbReference type="ChEBI" id="CHEBI:33019"/>
        <dbReference type="ChEBI" id="CHEBI:58017"/>
        <dbReference type="EC" id="2.4.2.18"/>
    </reaction>
</comment>
<feature type="binding site" evidence="5">
    <location>
        <position position="226"/>
    </location>
    <ligand>
        <name>Mg(2+)</name>
        <dbReference type="ChEBI" id="CHEBI:18420"/>
        <label>1</label>
    </ligand>
</feature>
<keyword evidence="5" id="KW-0479">Metal-binding</keyword>
<evidence type="ECO:0000313" key="8">
    <source>
        <dbReference type="EMBL" id="GAA0630184.1"/>
    </source>
</evidence>
<feature type="domain" description="Glycosyl transferase family 3 N-terminal" evidence="7">
    <location>
        <begin position="6"/>
        <end position="66"/>
    </location>
</feature>
<reference evidence="8 9" key="1">
    <citation type="journal article" date="2019" name="Int. J. Syst. Evol. Microbiol.">
        <title>The Global Catalogue of Microorganisms (GCM) 10K type strain sequencing project: providing services to taxonomists for standard genome sequencing and annotation.</title>
        <authorList>
            <consortium name="The Broad Institute Genomics Platform"/>
            <consortium name="The Broad Institute Genome Sequencing Center for Infectious Disease"/>
            <person name="Wu L."/>
            <person name="Ma J."/>
        </authorList>
    </citation>
    <scope>NUCLEOTIDE SEQUENCE [LARGE SCALE GENOMIC DNA]</scope>
    <source>
        <strain evidence="8 9">JCM 10671</strain>
    </source>
</reference>
<name>A0ABN1H6B8_9ACTN</name>
<keyword evidence="5" id="KW-0460">Magnesium</keyword>
<keyword evidence="3 5" id="KW-0822">Tryptophan biosynthesis</keyword>
<dbReference type="Pfam" id="PF02885">
    <property type="entry name" value="Glycos_trans_3N"/>
    <property type="match status" value="1"/>
</dbReference>
<evidence type="ECO:0000256" key="2">
    <source>
        <dbReference type="ARBA" id="ARBA00022679"/>
    </source>
</evidence>
<feature type="binding site" evidence="5">
    <location>
        <position position="93"/>
    </location>
    <ligand>
        <name>Mg(2+)</name>
        <dbReference type="ChEBI" id="CHEBI:18420"/>
        <label>1</label>
    </ligand>
</feature>
<keyword evidence="9" id="KW-1185">Reference proteome</keyword>
<keyword evidence="4 5" id="KW-0057">Aromatic amino acid biosynthesis</keyword>
<feature type="binding site" evidence="5">
    <location>
        <position position="226"/>
    </location>
    <ligand>
        <name>Mg(2+)</name>
        <dbReference type="ChEBI" id="CHEBI:18420"/>
        <label>2</label>
    </ligand>
</feature>
<evidence type="ECO:0000259" key="7">
    <source>
        <dbReference type="Pfam" id="PF02885"/>
    </source>
</evidence>
<feature type="binding site" evidence="5">
    <location>
        <position position="89"/>
    </location>
    <ligand>
        <name>5-phospho-alpha-D-ribose 1-diphosphate</name>
        <dbReference type="ChEBI" id="CHEBI:58017"/>
    </ligand>
</feature>
<gene>
    <name evidence="5 8" type="primary">trpD</name>
    <name evidence="8" type="ORF">GCM10009547_37410</name>
</gene>
<comment type="similarity">
    <text evidence="5">Belongs to the anthranilate phosphoribosyltransferase family.</text>
</comment>
<comment type="pathway">
    <text evidence="5">Amino-acid biosynthesis; L-tryptophan biosynthesis; L-tryptophan from chorismate: step 2/5.</text>
</comment>
<comment type="cofactor">
    <cofactor evidence="5">
        <name>Mg(2+)</name>
        <dbReference type="ChEBI" id="CHEBI:18420"/>
    </cofactor>
    <text evidence="5">Binds 2 magnesium ions per monomer.</text>
</comment>
<dbReference type="RefSeq" id="WP_344607552.1">
    <property type="nucleotide sequence ID" value="NZ_BAAAHE010000037.1"/>
</dbReference>
<comment type="subunit">
    <text evidence="5">Homodimer.</text>
</comment>
<feature type="binding site" evidence="5">
    <location>
        <position position="121"/>
    </location>
    <ligand>
        <name>5-phospho-alpha-D-ribose 1-diphosphate</name>
        <dbReference type="ChEBI" id="CHEBI:58017"/>
    </ligand>
</feature>
<comment type="caution">
    <text evidence="5">Lacks conserved residue(s) required for the propagation of feature annotation.</text>
</comment>
<dbReference type="EC" id="2.4.2.18" evidence="5"/>
<dbReference type="SUPFAM" id="SSF47648">
    <property type="entry name" value="Nucleoside phosphorylase/phosphoribosyltransferase N-terminal domain"/>
    <property type="match status" value="1"/>
</dbReference>
<dbReference type="SUPFAM" id="SSF52418">
    <property type="entry name" value="Nucleoside phosphorylase/phosphoribosyltransferase catalytic domain"/>
    <property type="match status" value="1"/>
</dbReference>
<dbReference type="InterPro" id="IPR000312">
    <property type="entry name" value="Glycosyl_Trfase_fam3"/>
</dbReference>
<feature type="binding site" evidence="5">
    <location>
        <begin position="91"/>
        <end position="94"/>
    </location>
    <ligand>
        <name>5-phospho-alpha-D-ribose 1-diphosphate</name>
        <dbReference type="ChEBI" id="CHEBI:58017"/>
    </ligand>
</feature>
<organism evidence="8 9">
    <name type="scientific">Sporichthya brevicatena</name>
    <dbReference type="NCBI Taxonomy" id="171442"/>
    <lineage>
        <taxon>Bacteria</taxon>
        <taxon>Bacillati</taxon>
        <taxon>Actinomycetota</taxon>
        <taxon>Actinomycetes</taxon>
        <taxon>Sporichthyales</taxon>
        <taxon>Sporichthyaceae</taxon>
        <taxon>Sporichthya</taxon>
    </lineage>
</organism>
<dbReference type="InterPro" id="IPR036320">
    <property type="entry name" value="Glycosyl_Trfase_fam3_N_dom_sf"/>
</dbReference>
<dbReference type="Gene3D" id="1.20.970.10">
    <property type="entry name" value="Transferase, Pyrimidine Nucleoside Phosphorylase, Chain C"/>
    <property type="match status" value="1"/>
</dbReference>
<dbReference type="InterPro" id="IPR035902">
    <property type="entry name" value="Nuc_phospho_transferase"/>
</dbReference>
<sequence>MNRWPELLGALVRREDLDADTTAWAMDQIMGGEASPVHISAFVVALRSKGETVSEVEGLVRAMFSRARLIEVPGPTLDIVGSGGDQAHTVNISTMASIVAAATGVRVVKHGNRAASSACGTADVLEELGVALDLDPADVAAVAVEAGITFCFAPVYHPALRHAIPVRRELAIPTIFNFLGPLANPARPTAQAVGVADRRIAPIAAGVLARRGVSALVFRGDDGLDELTTATTSSYWEVRDGTVTEGVLDPVELGVPRSEPGALRGGDRVHNAGVVRDLLAGRTGAVRDAVLLNAGAALAVCDPADTAPLPDRIRAGIARAAAVVDDGTAAKTLDGWIAATTGRRPA</sequence>
<feature type="domain" description="Glycosyl transferase family 3" evidence="6">
    <location>
        <begin position="75"/>
        <end position="329"/>
    </location>
</feature>
<dbReference type="Pfam" id="PF00591">
    <property type="entry name" value="Glycos_transf_3"/>
    <property type="match status" value="1"/>
</dbReference>
<evidence type="ECO:0000256" key="3">
    <source>
        <dbReference type="ARBA" id="ARBA00022822"/>
    </source>
</evidence>
<dbReference type="InterPro" id="IPR005940">
    <property type="entry name" value="Anthranilate_Pribosyl_Tfrase"/>
</dbReference>
<dbReference type="Gene3D" id="3.40.1030.10">
    <property type="entry name" value="Nucleoside phosphorylase/phosphoribosyltransferase catalytic domain"/>
    <property type="match status" value="1"/>
</dbReference>
<evidence type="ECO:0000256" key="1">
    <source>
        <dbReference type="ARBA" id="ARBA00022676"/>
    </source>
</evidence>
<protein>
    <recommendedName>
        <fullName evidence="5">Anthranilate phosphoribosyltransferase</fullName>
        <ecNumber evidence="5">2.4.2.18</ecNumber>
    </recommendedName>
</protein>
<dbReference type="GO" id="GO:0016757">
    <property type="term" value="F:glycosyltransferase activity"/>
    <property type="evidence" value="ECO:0007669"/>
    <property type="project" value="UniProtKB-KW"/>
</dbReference>
<feature type="binding site" evidence="5">
    <location>
        <position position="81"/>
    </location>
    <ligand>
        <name>anthranilate</name>
        <dbReference type="ChEBI" id="CHEBI:16567"/>
        <label>1</label>
    </ligand>
</feature>
<feature type="binding site" evidence="5">
    <location>
        <position position="112"/>
    </location>
    <ligand>
        <name>anthranilate</name>
        <dbReference type="ChEBI" id="CHEBI:16567"/>
        <label>1</label>
    </ligand>
</feature>
<dbReference type="PANTHER" id="PTHR43285">
    <property type="entry name" value="ANTHRANILATE PHOSPHORIBOSYLTRANSFERASE"/>
    <property type="match status" value="1"/>
</dbReference>
<comment type="function">
    <text evidence="5">Catalyzes the transfer of the phosphoribosyl group of 5-phosphorylribose-1-pyrophosphate (PRPP) to anthranilate to yield N-(5'-phosphoribosyl)-anthranilate (PRA).</text>
</comment>
<evidence type="ECO:0000259" key="6">
    <source>
        <dbReference type="Pfam" id="PF00591"/>
    </source>
</evidence>
<proteinExistence type="inferred from homology"/>
<feature type="binding site" evidence="5">
    <location>
        <begin position="84"/>
        <end position="85"/>
    </location>
    <ligand>
        <name>5-phospho-alpha-D-ribose 1-diphosphate</name>
        <dbReference type="ChEBI" id="CHEBI:58017"/>
    </ligand>
</feature>
<keyword evidence="1 5" id="KW-0328">Glycosyltransferase</keyword>
<evidence type="ECO:0000256" key="4">
    <source>
        <dbReference type="ARBA" id="ARBA00023141"/>
    </source>
</evidence>
<dbReference type="Proteomes" id="UP001500957">
    <property type="component" value="Unassembled WGS sequence"/>
</dbReference>
<comment type="caution">
    <text evidence="8">The sequence shown here is derived from an EMBL/GenBank/DDBJ whole genome shotgun (WGS) entry which is preliminary data.</text>
</comment>
<dbReference type="HAMAP" id="MF_00211">
    <property type="entry name" value="TrpD"/>
    <property type="match status" value="1"/>
</dbReference>
<accession>A0ABN1H6B8</accession>
<keyword evidence="5" id="KW-0028">Amino-acid biosynthesis</keyword>
<feature type="binding site" evidence="5">
    <location>
        <position position="225"/>
    </location>
    <ligand>
        <name>Mg(2+)</name>
        <dbReference type="ChEBI" id="CHEBI:18420"/>
        <label>2</label>
    </ligand>
</feature>
<feature type="binding site" evidence="5">
    <location>
        <position position="81"/>
    </location>
    <ligand>
        <name>5-phospho-alpha-D-ribose 1-diphosphate</name>
        <dbReference type="ChEBI" id="CHEBI:58017"/>
    </ligand>
</feature>